<dbReference type="EMBL" id="WDTJ01000006">
    <property type="protein sequence ID" value="KAB7235846.1"/>
    <property type="molecule type" value="Genomic_DNA"/>
</dbReference>
<proteinExistence type="predicted"/>
<dbReference type="EMBL" id="WDWU01000006">
    <property type="protein sequence ID" value="KAB7057132.1"/>
    <property type="molecule type" value="Genomic_DNA"/>
</dbReference>
<dbReference type="GO" id="GO:0003677">
    <property type="term" value="F:DNA binding"/>
    <property type="evidence" value="ECO:0007669"/>
    <property type="project" value="InterPro"/>
</dbReference>
<dbReference type="SMART" id="SM00530">
    <property type="entry name" value="HTH_XRE"/>
    <property type="match status" value="1"/>
</dbReference>
<evidence type="ECO:0000313" key="2">
    <source>
        <dbReference type="EMBL" id="KAB7057132.1"/>
    </source>
</evidence>
<dbReference type="AlphaFoldDB" id="A0A6A2SVZ9"/>
<dbReference type="Proteomes" id="UP000451234">
    <property type="component" value="Unassembled WGS sequence"/>
</dbReference>
<evidence type="ECO:0000259" key="1">
    <source>
        <dbReference type="PROSITE" id="PS50943"/>
    </source>
</evidence>
<reference evidence="5 6" key="1">
    <citation type="journal article" date="2019" name="Nat. Med.">
        <title>A library of human gut bacterial isolates paired with longitudinal multiomics data enables mechanistic microbiome research.</title>
        <authorList>
            <person name="Poyet M."/>
            <person name="Groussin M."/>
            <person name="Gibbons S.M."/>
            <person name="Avila-Pacheco J."/>
            <person name="Jiang X."/>
            <person name="Kearney S.M."/>
            <person name="Perrotta A.R."/>
            <person name="Berdy B."/>
            <person name="Zhao S."/>
            <person name="Lieberman T.D."/>
            <person name="Swanson P.K."/>
            <person name="Smith M."/>
            <person name="Roesemann S."/>
            <person name="Alexander J.E."/>
            <person name="Rich S.A."/>
            <person name="Livny J."/>
            <person name="Vlamakis H."/>
            <person name="Clish C."/>
            <person name="Bullock K."/>
            <person name="Deik A."/>
            <person name="Scott J."/>
            <person name="Pierce K.A."/>
            <person name="Xavier R.J."/>
            <person name="Alm E.J."/>
        </authorList>
    </citation>
    <scope>NUCLEOTIDE SEQUENCE [LARGE SCALE GENOMIC DNA]</scope>
    <source>
        <strain evidence="3 6">BIOML-A118</strain>
        <strain evidence="2 7">BIOML-A210</strain>
        <strain evidence="4 5">BIOML-A75</strain>
    </source>
</reference>
<dbReference type="Gene3D" id="1.10.260.40">
    <property type="entry name" value="lambda repressor-like DNA-binding domains"/>
    <property type="match status" value="1"/>
</dbReference>
<feature type="domain" description="HTH cro/C1-type" evidence="1">
    <location>
        <begin position="16"/>
        <end position="70"/>
    </location>
</feature>
<sequence length="79" mass="8558">MSKSNKAELNSATLSIKTLLTWRGILQKDAAKALGITPPSFSKKLNGDTRFTADEVVALSKMLNVSTDVLLGRKPLEVK</sequence>
<evidence type="ECO:0000313" key="5">
    <source>
        <dbReference type="Proteomes" id="UP000451234"/>
    </source>
</evidence>
<dbReference type="SUPFAM" id="SSF47413">
    <property type="entry name" value="lambda repressor-like DNA-binding domains"/>
    <property type="match status" value="1"/>
</dbReference>
<dbReference type="Pfam" id="PF01381">
    <property type="entry name" value="HTH_3"/>
    <property type="match status" value="1"/>
</dbReference>
<evidence type="ECO:0000313" key="4">
    <source>
        <dbReference type="EMBL" id="KAB7323150.1"/>
    </source>
</evidence>
<dbReference type="Proteomes" id="UP000460333">
    <property type="component" value="Unassembled WGS sequence"/>
</dbReference>
<evidence type="ECO:0000313" key="3">
    <source>
        <dbReference type="EMBL" id="KAB7235846.1"/>
    </source>
</evidence>
<comment type="caution">
    <text evidence="2">The sequence shown here is derived from an EMBL/GenBank/DDBJ whole genome shotgun (WGS) entry which is preliminary data.</text>
</comment>
<protein>
    <submittedName>
        <fullName evidence="2">Helix-turn-helix transcriptional regulator</fullName>
    </submittedName>
</protein>
<dbReference type="RefSeq" id="WP_101026673.1">
    <property type="nucleotide sequence ID" value="NZ_CAXSMY010000005.1"/>
</dbReference>
<name>A0A6A2SVZ9_BIFLN</name>
<evidence type="ECO:0000313" key="7">
    <source>
        <dbReference type="Proteomes" id="UP000467387"/>
    </source>
</evidence>
<dbReference type="InterPro" id="IPR010982">
    <property type="entry name" value="Lambda_DNA-bd_dom_sf"/>
</dbReference>
<dbReference type="PROSITE" id="PS50943">
    <property type="entry name" value="HTH_CROC1"/>
    <property type="match status" value="1"/>
</dbReference>
<accession>A0A6A2SVZ9</accession>
<dbReference type="InterPro" id="IPR001387">
    <property type="entry name" value="Cro/C1-type_HTH"/>
</dbReference>
<gene>
    <name evidence="4" type="ORF">GBB65_04605</name>
    <name evidence="3" type="ORF">GBC43_05955</name>
    <name evidence="2" type="ORF">GBI87_04925</name>
</gene>
<organism evidence="2 7">
    <name type="scientific">Bifidobacterium longum</name>
    <dbReference type="NCBI Taxonomy" id="216816"/>
    <lineage>
        <taxon>Bacteria</taxon>
        <taxon>Bacillati</taxon>
        <taxon>Actinomycetota</taxon>
        <taxon>Actinomycetes</taxon>
        <taxon>Bifidobacteriales</taxon>
        <taxon>Bifidobacteriaceae</taxon>
        <taxon>Bifidobacterium</taxon>
    </lineage>
</organism>
<evidence type="ECO:0000313" key="6">
    <source>
        <dbReference type="Proteomes" id="UP000460333"/>
    </source>
</evidence>
<dbReference type="EMBL" id="WDRV01000004">
    <property type="protein sequence ID" value="KAB7323150.1"/>
    <property type="molecule type" value="Genomic_DNA"/>
</dbReference>
<dbReference type="CDD" id="cd00093">
    <property type="entry name" value="HTH_XRE"/>
    <property type="match status" value="1"/>
</dbReference>
<dbReference type="Proteomes" id="UP000467387">
    <property type="component" value="Unassembled WGS sequence"/>
</dbReference>